<feature type="signal peptide" evidence="1">
    <location>
        <begin position="1"/>
        <end position="21"/>
    </location>
</feature>
<evidence type="ECO:0000313" key="3">
    <source>
        <dbReference type="Proteomes" id="UP000655420"/>
    </source>
</evidence>
<keyword evidence="3" id="KW-1185">Reference proteome</keyword>
<evidence type="ECO:0000313" key="2">
    <source>
        <dbReference type="EMBL" id="MBK0398925.1"/>
    </source>
</evidence>
<name>A0A8J7M739_9RHOB</name>
<dbReference type="CDD" id="cd18773">
    <property type="entry name" value="PDC1_HK_sensor"/>
    <property type="match status" value="1"/>
</dbReference>
<protein>
    <submittedName>
        <fullName evidence="2">Cache domain-containing protein</fullName>
    </submittedName>
</protein>
<dbReference type="Proteomes" id="UP000655420">
    <property type="component" value="Unassembled WGS sequence"/>
</dbReference>
<dbReference type="EMBL" id="JAEHHL010000002">
    <property type="protein sequence ID" value="MBK0398925.1"/>
    <property type="molecule type" value="Genomic_DNA"/>
</dbReference>
<evidence type="ECO:0000256" key="1">
    <source>
        <dbReference type="SAM" id="SignalP"/>
    </source>
</evidence>
<proteinExistence type="predicted"/>
<reference evidence="2" key="1">
    <citation type="submission" date="2020-12" db="EMBL/GenBank/DDBJ databases">
        <title>Bacterial taxonomy.</title>
        <authorList>
            <person name="Pan X."/>
        </authorList>
    </citation>
    <scope>NUCLEOTIDE SEQUENCE</scope>
    <source>
        <strain evidence="2">M0105</strain>
    </source>
</reference>
<feature type="chain" id="PRO_5035306511" evidence="1">
    <location>
        <begin position="22"/>
        <end position="198"/>
    </location>
</feature>
<sequence>MKASTAAALAVLLLGTSGAMAQSVPDFADDVKRVAEGDLQTWITDPVIVYALNEQNEKNDGIRAGKIKFLDETWIAENGRGPMIFDLLDRQASVIVRDRRELSNGVITEIIVMDKYGLNVAISDPTSDYYQGDEAKYQETFLKGPGAVHVSEIEFDDSTQKYQTQVSMTVVDPASGEPIGAVTFGIDLDVLKAQRPSQ</sequence>
<gene>
    <name evidence="2" type="ORF">H0I76_06970</name>
</gene>
<keyword evidence="1" id="KW-0732">Signal</keyword>
<organism evidence="2 3">
    <name type="scientific">Thermohalobaculum xanthum</name>
    <dbReference type="NCBI Taxonomy" id="2753746"/>
    <lineage>
        <taxon>Bacteria</taxon>
        <taxon>Pseudomonadati</taxon>
        <taxon>Pseudomonadota</taxon>
        <taxon>Alphaproteobacteria</taxon>
        <taxon>Rhodobacterales</taxon>
        <taxon>Paracoccaceae</taxon>
        <taxon>Thermohalobaculum</taxon>
    </lineage>
</organism>
<dbReference type="RefSeq" id="WP_200608655.1">
    <property type="nucleotide sequence ID" value="NZ_JAEHHL010000002.1"/>
</dbReference>
<accession>A0A8J7M739</accession>
<comment type="caution">
    <text evidence="2">The sequence shown here is derived from an EMBL/GenBank/DDBJ whole genome shotgun (WGS) entry which is preliminary data.</text>
</comment>
<dbReference type="AlphaFoldDB" id="A0A8J7M739"/>